<reference evidence="2 3" key="1">
    <citation type="journal article" date="2019" name="Nat. Ecol. Evol.">
        <title>Megaphylogeny resolves global patterns of mushroom evolution.</title>
        <authorList>
            <person name="Varga T."/>
            <person name="Krizsan K."/>
            <person name="Foldi C."/>
            <person name="Dima B."/>
            <person name="Sanchez-Garcia M."/>
            <person name="Sanchez-Ramirez S."/>
            <person name="Szollosi G.J."/>
            <person name="Szarkandi J.G."/>
            <person name="Papp V."/>
            <person name="Albert L."/>
            <person name="Andreopoulos W."/>
            <person name="Angelini C."/>
            <person name="Antonin V."/>
            <person name="Barry K.W."/>
            <person name="Bougher N.L."/>
            <person name="Buchanan P."/>
            <person name="Buyck B."/>
            <person name="Bense V."/>
            <person name="Catcheside P."/>
            <person name="Chovatia M."/>
            <person name="Cooper J."/>
            <person name="Damon W."/>
            <person name="Desjardin D."/>
            <person name="Finy P."/>
            <person name="Geml J."/>
            <person name="Haridas S."/>
            <person name="Hughes K."/>
            <person name="Justo A."/>
            <person name="Karasinski D."/>
            <person name="Kautmanova I."/>
            <person name="Kiss B."/>
            <person name="Kocsube S."/>
            <person name="Kotiranta H."/>
            <person name="LaButti K.M."/>
            <person name="Lechner B.E."/>
            <person name="Liimatainen K."/>
            <person name="Lipzen A."/>
            <person name="Lukacs Z."/>
            <person name="Mihaltcheva S."/>
            <person name="Morgado L.N."/>
            <person name="Niskanen T."/>
            <person name="Noordeloos M.E."/>
            <person name="Ohm R.A."/>
            <person name="Ortiz-Santana B."/>
            <person name="Ovrebo C."/>
            <person name="Racz N."/>
            <person name="Riley R."/>
            <person name="Savchenko A."/>
            <person name="Shiryaev A."/>
            <person name="Soop K."/>
            <person name="Spirin V."/>
            <person name="Szebenyi C."/>
            <person name="Tomsovsky M."/>
            <person name="Tulloss R.E."/>
            <person name="Uehling J."/>
            <person name="Grigoriev I.V."/>
            <person name="Vagvolgyi C."/>
            <person name="Papp T."/>
            <person name="Martin F.M."/>
            <person name="Miettinen O."/>
            <person name="Hibbett D.S."/>
            <person name="Nagy L.G."/>
        </authorList>
    </citation>
    <scope>NUCLEOTIDE SEQUENCE [LARGE SCALE GENOMIC DNA]</scope>
    <source>
        <strain evidence="2 3">CBS 121175</strain>
    </source>
</reference>
<dbReference type="EMBL" id="ML210645">
    <property type="protein sequence ID" value="TFK16773.1"/>
    <property type="molecule type" value="Genomic_DNA"/>
</dbReference>
<protein>
    <submittedName>
        <fullName evidence="2">Uncharacterized protein</fullName>
    </submittedName>
</protein>
<dbReference type="AlphaFoldDB" id="A0A5C3KAX4"/>
<evidence type="ECO:0000313" key="3">
    <source>
        <dbReference type="Proteomes" id="UP000307440"/>
    </source>
</evidence>
<proteinExistence type="predicted"/>
<sequence>MAPPMQFGNLQSGMFKSIQGLSFPSVTATPYGYPPHPSSPHLAPGTVTTQVYNASTMMGHPPYIQSNMYGHIPLALAPPQLPTPPSASDDRLKSMMNKFLEVMTMQRESSRYSSRVIPQSSENAAPFNYAQGGSSFLLVIEAATNDLLDLPPSPLHYTEQDLQILEQLAIKATKDQDEARRQLRSSTQKASADSKGRYETMKPAPKATAPHPQPTAVPAPLPPAPLVPAPAAHHNLVSMNSPQFQFANGMDSAKATSNVTDTFLNTLVTLPLCNILGASPGICKAMTELTCLHKITTDLTPVTSAMQDLFNSHPNLGHEESLDSMHAQDLIPETMPCVPIEVEQFLASLSPPDGARFAARHTELLQTIECLVEGKLKIHAILDDRSQIIGMWHAIWEKLGIPSTLHSPTTLRRVFGDFVKSLRGLYRDSSETFQRLSEDSPQSLRRVFKDTAESL</sequence>
<organism evidence="2 3">
    <name type="scientific">Coprinopsis marcescibilis</name>
    <name type="common">Agaric fungus</name>
    <name type="synonym">Psathyrella marcescibilis</name>
    <dbReference type="NCBI Taxonomy" id="230819"/>
    <lineage>
        <taxon>Eukaryota</taxon>
        <taxon>Fungi</taxon>
        <taxon>Dikarya</taxon>
        <taxon>Basidiomycota</taxon>
        <taxon>Agaricomycotina</taxon>
        <taxon>Agaricomycetes</taxon>
        <taxon>Agaricomycetidae</taxon>
        <taxon>Agaricales</taxon>
        <taxon>Agaricineae</taxon>
        <taxon>Psathyrellaceae</taxon>
        <taxon>Coprinopsis</taxon>
    </lineage>
</organism>
<dbReference type="Proteomes" id="UP000307440">
    <property type="component" value="Unassembled WGS sequence"/>
</dbReference>
<feature type="region of interest" description="Disordered" evidence="1">
    <location>
        <begin position="176"/>
        <end position="216"/>
    </location>
</feature>
<evidence type="ECO:0000256" key="1">
    <source>
        <dbReference type="SAM" id="MobiDB-lite"/>
    </source>
</evidence>
<gene>
    <name evidence="2" type="ORF">FA15DRAFT_711425</name>
</gene>
<evidence type="ECO:0000313" key="2">
    <source>
        <dbReference type="EMBL" id="TFK16773.1"/>
    </source>
</evidence>
<dbReference type="OrthoDB" id="5596707at2759"/>
<keyword evidence="3" id="KW-1185">Reference proteome</keyword>
<name>A0A5C3KAX4_COPMA</name>
<accession>A0A5C3KAX4</accession>